<dbReference type="InterPro" id="IPR023927">
    <property type="entry name" value="SbnA"/>
</dbReference>
<dbReference type="InterPro" id="IPR001926">
    <property type="entry name" value="TrpB-like_PALP"/>
</dbReference>
<dbReference type="InterPro" id="IPR036052">
    <property type="entry name" value="TrpB-like_PALP_sf"/>
</dbReference>
<evidence type="ECO:0000256" key="1">
    <source>
        <dbReference type="ARBA" id="ARBA00001933"/>
    </source>
</evidence>
<accession>A0A833JBK7</accession>
<dbReference type="PANTHER" id="PTHR10314">
    <property type="entry name" value="CYSTATHIONINE BETA-SYNTHASE"/>
    <property type="match status" value="1"/>
</dbReference>
<gene>
    <name evidence="6" type="primary">sbnA</name>
    <name evidence="6" type="ORF">GCL57_09095</name>
</gene>
<keyword evidence="3" id="KW-0808">Transferase</keyword>
<dbReference type="InterPro" id="IPR050214">
    <property type="entry name" value="Cys_Synth/Cystath_Beta-Synth"/>
</dbReference>
<dbReference type="SUPFAM" id="SSF53686">
    <property type="entry name" value="Tryptophan synthase beta subunit-like PLP-dependent enzymes"/>
    <property type="match status" value="1"/>
</dbReference>
<dbReference type="RefSeq" id="WP_152213043.1">
    <property type="nucleotide sequence ID" value="NZ_WFLN01000007.1"/>
</dbReference>
<reference evidence="6 7" key="1">
    <citation type="submission" date="2019-10" db="EMBL/GenBank/DDBJ databases">
        <title>New genus of Silvanigrellaceae.</title>
        <authorList>
            <person name="Pitt A."/>
            <person name="Hahn M.W."/>
        </authorList>
    </citation>
    <scope>NUCLEOTIDE SEQUENCE [LARGE SCALE GENOMIC DNA]</scope>
    <source>
        <strain evidence="6 7">33A1-SZDP</strain>
    </source>
</reference>
<evidence type="ECO:0000313" key="6">
    <source>
        <dbReference type="EMBL" id="KAB8029691.1"/>
    </source>
</evidence>
<dbReference type="EMBL" id="WFLN01000007">
    <property type="protein sequence ID" value="KAB8029691.1"/>
    <property type="molecule type" value="Genomic_DNA"/>
</dbReference>
<evidence type="ECO:0000256" key="3">
    <source>
        <dbReference type="ARBA" id="ARBA00022679"/>
    </source>
</evidence>
<dbReference type="CDD" id="cd01561">
    <property type="entry name" value="CBS_like"/>
    <property type="match status" value="1"/>
</dbReference>
<dbReference type="AlphaFoldDB" id="A0A833JBK7"/>
<protein>
    <submittedName>
        <fullName evidence="6">2,3-diaminopropionate biosynthesis protein SbnA</fullName>
    </submittedName>
</protein>
<feature type="domain" description="Tryptophan synthase beta chain-like PALP" evidence="5">
    <location>
        <begin position="15"/>
        <end position="279"/>
    </location>
</feature>
<comment type="caution">
    <text evidence="6">The sequence shown here is derived from an EMBL/GenBank/DDBJ whole genome shotgun (WGS) entry which is preliminary data.</text>
</comment>
<comment type="cofactor">
    <cofactor evidence="1">
        <name>pyridoxal 5'-phosphate</name>
        <dbReference type="ChEBI" id="CHEBI:597326"/>
    </cofactor>
</comment>
<organism evidence="6 7">
    <name type="scientific">Fluviispira multicolorata</name>
    <dbReference type="NCBI Taxonomy" id="2654512"/>
    <lineage>
        <taxon>Bacteria</taxon>
        <taxon>Pseudomonadati</taxon>
        <taxon>Bdellovibrionota</taxon>
        <taxon>Oligoflexia</taxon>
        <taxon>Silvanigrellales</taxon>
        <taxon>Silvanigrellaceae</taxon>
        <taxon>Fluviispira</taxon>
    </lineage>
</organism>
<proteinExistence type="predicted"/>
<dbReference type="Pfam" id="PF00291">
    <property type="entry name" value="PALP"/>
    <property type="match status" value="1"/>
</dbReference>
<dbReference type="GO" id="GO:0016740">
    <property type="term" value="F:transferase activity"/>
    <property type="evidence" value="ECO:0007669"/>
    <property type="project" value="UniProtKB-KW"/>
</dbReference>
<sequence>MFLENLNSKLESLQSLVGNTPLKLLRFKGLNLFAKLEFMNPVGSVKDRPALRILYRALQAGKINEKTLIVESSSGNFASALAIYCRELGLNFIPIIDPNISSCYEDFLRITCDEVIKVQERDETGGYLLTRLAAVRRICSNTPNNFWPNQYENIECMWAHYFGGGAELVRDLPKLDYVFLGVSSGGTISGISRRLKEDFPDCKVVAVDVEGSVIFGGPASKRYIPGIGASLRPSLLNEAKIDEVVYVTERASVDGCLELLHQHGLFVGGSTGSVYAAIKSYFSNRLPMAKIPTVAFLCADRGTAYLDKVFNSKWVESTYPSKRECYQ</sequence>
<name>A0A833JBK7_9BACT</name>
<evidence type="ECO:0000256" key="2">
    <source>
        <dbReference type="ARBA" id="ARBA00011738"/>
    </source>
</evidence>
<keyword evidence="4" id="KW-0663">Pyridoxal phosphate</keyword>
<dbReference type="NCBIfam" id="TIGR03945">
    <property type="entry name" value="PLP_SbnA_fam"/>
    <property type="match status" value="1"/>
</dbReference>
<dbReference type="Proteomes" id="UP000442694">
    <property type="component" value="Unassembled WGS sequence"/>
</dbReference>
<dbReference type="Gene3D" id="3.40.50.1100">
    <property type="match status" value="2"/>
</dbReference>
<comment type="subunit">
    <text evidence="2">Homodimer.</text>
</comment>
<dbReference type="GO" id="GO:1901605">
    <property type="term" value="P:alpha-amino acid metabolic process"/>
    <property type="evidence" value="ECO:0007669"/>
    <property type="project" value="UniProtKB-ARBA"/>
</dbReference>
<evidence type="ECO:0000256" key="4">
    <source>
        <dbReference type="ARBA" id="ARBA00022898"/>
    </source>
</evidence>
<evidence type="ECO:0000313" key="7">
    <source>
        <dbReference type="Proteomes" id="UP000442694"/>
    </source>
</evidence>
<keyword evidence="7" id="KW-1185">Reference proteome</keyword>
<evidence type="ECO:0000259" key="5">
    <source>
        <dbReference type="Pfam" id="PF00291"/>
    </source>
</evidence>